<evidence type="ECO:0000313" key="3">
    <source>
        <dbReference type="EMBL" id="CAB9510149.1"/>
    </source>
</evidence>
<feature type="chain" id="PRO_5040289594" evidence="2">
    <location>
        <begin position="23"/>
        <end position="134"/>
    </location>
</feature>
<reference evidence="3" key="1">
    <citation type="submission" date="2020-06" db="EMBL/GenBank/DDBJ databases">
        <authorList>
            <consortium name="Plant Systems Biology data submission"/>
        </authorList>
    </citation>
    <scope>NUCLEOTIDE SEQUENCE</scope>
    <source>
        <strain evidence="3">D6</strain>
    </source>
</reference>
<feature type="region of interest" description="Disordered" evidence="1">
    <location>
        <begin position="33"/>
        <end position="54"/>
    </location>
</feature>
<keyword evidence="2" id="KW-0732">Signal</keyword>
<comment type="caution">
    <text evidence="3">The sequence shown here is derived from an EMBL/GenBank/DDBJ whole genome shotgun (WGS) entry which is preliminary data.</text>
</comment>
<dbReference type="EMBL" id="CAICTM010000422">
    <property type="protein sequence ID" value="CAB9510149.1"/>
    <property type="molecule type" value="Genomic_DNA"/>
</dbReference>
<feature type="compositionally biased region" description="Basic and acidic residues" evidence="1">
    <location>
        <begin position="110"/>
        <end position="126"/>
    </location>
</feature>
<protein>
    <submittedName>
        <fullName evidence="3">Uncharacterized protein</fullName>
    </submittedName>
</protein>
<feature type="compositionally biased region" description="Low complexity" evidence="1">
    <location>
        <begin position="40"/>
        <end position="54"/>
    </location>
</feature>
<name>A0A9N8DZT1_9STRA</name>
<keyword evidence="4" id="KW-1185">Reference proteome</keyword>
<proteinExistence type="predicted"/>
<dbReference type="Proteomes" id="UP001153069">
    <property type="component" value="Unassembled WGS sequence"/>
</dbReference>
<organism evidence="3 4">
    <name type="scientific">Seminavis robusta</name>
    <dbReference type="NCBI Taxonomy" id="568900"/>
    <lineage>
        <taxon>Eukaryota</taxon>
        <taxon>Sar</taxon>
        <taxon>Stramenopiles</taxon>
        <taxon>Ochrophyta</taxon>
        <taxon>Bacillariophyta</taxon>
        <taxon>Bacillariophyceae</taxon>
        <taxon>Bacillariophycidae</taxon>
        <taxon>Naviculales</taxon>
        <taxon>Naviculaceae</taxon>
        <taxon>Seminavis</taxon>
    </lineage>
</organism>
<accession>A0A9N8DZT1</accession>
<dbReference type="AlphaFoldDB" id="A0A9N8DZT1"/>
<gene>
    <name evidence="3" type="ORF">SEMRO_423_G139770.1</name>
</gene>
<sequence length="134" mass="14890">MKTTLFIISLLAVLFASNVVEADVTRGRKLRARQGRGLKSSMSMSTSMSMSSMSSMSTMSSMSMMSSSMSMSSMTMSSMSMSTMSSMSMSSTMSSMSSMSMMGRIAVPPKKQEQEKPKRHIKDTDRRKRRRVRV</sequence>
<evidence type="ECO:0000256" key="1">
    <source>
        <dbReference type="SAM" id="MobiDB-lite"/>
    </source>
</evidence>
<feature type="region of interest" description="Disordered" evidence="1">
    <location>
        <begin position="82"/>
        <end position="134"/>
    </location>
</feature>
<feature type="signal peptide" evidence="2">
    <location>
        <begin position="1"/>
        <end position="22"/>
    </location>
</feature>
<evidence type="ECO:0000256" key="2">
    <source>
        <dbReference type="SAM" id="SignalP"/>
    </source>
</evidence>
<evidence type="ECO:0000313" key="4">
    <source>
        <dbReference type="Proteomes" id="UP001153069"/>
    </source>
</evidence>
<feature type="compositionally biased region" description="Low complexity" evidence="1">
    <location>
        <begin position="82"/>
        <end position="102"/>
    </location>
</feature>